<dbReference type="SUPFAM" id="SSF88697">
    <property type="entry name" value="PUA domain-like"/>
    <property type="match status" value="1"/>
</dbReference>
<dbReference type="Proteomes" id="UP001325140">
    <property type="component" value="Chromosome"/>
</dbReference>
<proteinExistence type="inferred from homology"/>
<gene>
    <name evidence="3" type="ORF">Fokcrypt_00402</name>
</gene>
<sequence length="147" mass="17033">MPRFWIGVASKEHVENGVKHGICQFCHGKLAPAKRLKLGDFIIYYSSKVVMHESKIYQKFTAIGTIIDNAPYQLNMSEGFQPYKRNVEYFNGRHVDIRPLINSLPFIKNKNAWGVVFRYGFLEIDKESFKIIAKEMLNESFIQDIAV</sequence>
<accession>A0ABZ0UQA3</accession>
<dbReference type="InterPro" id="IPR002740">
    <property type="entry name" value="EVE_domain"/>
</dbReference>
<dbReference type="InterPro" id="IPR022996">
    <property type="entry name" value="UPF0310"/>
</dbReference>
<keyword evidence="4" id="KW-1185">Reference proteome</keyword>
<evidence type="ECO:0000259" key="2">
    <source>
        <dbReference type="Pfam" id="PF01878"/>
    </source>
</evidence>
<evidence type="ECO:0000313" key="4">
    <source>
        <dbReference type="Proteomes" id="UP001325140"/>
    </source>
</evidence>
<organism evidence="3 4">
    <name type="scientific">Candidatus Fokinia crypta</name>
    <dbReference type="NCBI Taxonomy" id="1920990"/>
    <lineage>
        <taxon>Bacteria</taxon>
        <taxon>Pseudomonadati</taxon>
        <taxon>Pseudomonadota</taxon>
        <taxon>Alphaproteobacteria</taxon>
        <taxon>Rickettsiales</taxon>
        <taxon>Candidatus Midichloriaceae</taxon>
        <taxon>Candidatus Fokinia</taxon>
    </lineage>
</organism>
<feature type="domain" description="EVE" evidence="2">
    <location>
        <begin position="3"/>
        <end position="134"/>
    </location>
</feature>
<comment type="similarity">
    <text evidence="1">Belongs to the UPF0310 family.</text>
</comment>
<dbReference type="RefSeq" id="WP_323721861.1">
    <property type="nucleotide sequence ID" value="NZ_CP110343.1"/>
</dbReference>
<name>A0ABZ0UQA3_9RICK</name>
<dbReference type="Pfam" id="PF01878">
    <property type="entry name" value="EVE"/>
    <property type="match status" value="1"/>
</dbReference>
<dbReference type="InterPro" id="IPR015947">
    <property type="entry name" value="PUA-like_sf"/>
</dbReference>
<dbReference type="EMBL" id="CP110343">
    <property type="protein sequence ID" value="WPX97879.1"/>
    <property type="molecule type" value="Genomic_DNA"/>
</dbReference>
<protein>
    <recommendedName>
        <fullName evidence="1">UPF0310 protein Fokcrypt_00402</fullName>
    </recommendedName>
</protein>
<dbReference type="HAMAP" id="MF_00771">
    <property type="entry name" value="UPF0310"/>
    <property type="match status" value="1"/>
</dbReference>
<reference evidence="3" key="1">
    <citation type="submission" date="2022-10" db="EMBL/GenBank/DDBJ databases">
        <title>Host association and intracellularity evolved multiple times independently in the Rickettsiales.</title>
        <authorList>
            <person name="Castelli M."/>
            <person name="Nardi T."/>
            <person name="Gammuto L."/>
            <person name="Bellinzona G."/>
            <person name="Sabaneyeva E."/>
            <person name="Potekhin A."/>
            <person name="Serra V."/>
            <person name="Petroni G."/>
            <person name="Sassera D."/>
        </authorList>
    </citation>
    <scope>NUCLEOTIDE SEQUENCE [LARGE SCALE GENOMIC DNA]</scope>
    <source>
        <strain evidence="3">US_Bl 11III1</strain>
    </source>
</reference>
<dbReference type="NCBIfam" id="NF002616">
    <property type="entry name" value="PRK02268.1-2"/>
    <property type="match status" value="1"/>
</dbReference>
<dbReference type="Gene3D" id="3.10.590.10">
    <property type="entry name" value="ph1033 like domains"/>
    <property type="match status" value="1"/>
</dbReference>
<evidence type="ECO:0000256" key="1">
    <source>
        <dbReference type="HAMAP-Rule" id="MF_00771"/>
    </source>
</evidence>
<dbReference type="CDD" id="cd21132">
    <property type="entry name" value="EVE-like"/>
    <property type="match status" value="1"/>
</dbReference>
<evidence type="ECO:0000313" key="3">
    <source>
        <dbReference type="EMBL" id="WPX97879.1"/>
    </source>
</evidence>